<proteinExistence type="predicted"/>
<name>M1D9N3_SOLTU</name>
<evidence type="ECO:0000256" key="1">
    <source>
        <dbReference type="SAM" id="MobiDB-lite"/>
    </source>
</evidence>
<evidence type="ECO:0000313" key="2">
    <source>
        <dbReference type="EnsemblPlants" id="PGSC0003DMT400085512"/>
    </source>
</evidence>
<dbReference type="HOGENOM" id="CLU_1263451_0_0_1"/>
<dbReference type="Proteomes" id="UP000011115">
    <property type="component" value="Unassembled WGS sequence"/>
</dbReference>
<reference evidence="2" key="2">
    <citation type="submission" date="2015-06" db="UniProtKB">
        <authorList>
            <consortium name="EnsemblPlants"/>
        </authorList>
    </citation>
    <scope>IDENTIFICATION</scope>
    <source>
        <strain evidence="2">DM1-3 516 R44</strain>
    </source>
</reference>
<dbReference type="Gramene" id="PGSC0003DMT400085512">
    <property type="protein sequence ID" value="PGSC0003DMT400085512"/>
    <property type="gene ID" value="PGSC0003DMG400035083"/>
</dbReference>
<feature type="region of interest" description="Disordered" evidence="1">
    <location>
        <begin position="174"/>
        <end position="200"/>
    </location>
</feature>
<dbReference type="EnsemblPlants" id="PGSC0003DMT400085512">
    <property type="protein sequence ID" value="PGSC0003DMT400085512"/>
    <property type="gene ID" value="PGSC0003DMG400035083"/>
</dbReference>
<protein>
    <submittedName>
        <fullName evidence="2">Integrase core domain containing protein</fullName>
    </submittedName>
</protein>
<keyword evidence="3" id="KW-1185">Reference proteome</keyword>
<feature type="region of interest" description="Disordered" evidence="1">
    <location>
        <begin position="87"/>
        <end position="132"/>
    </location>
</feature>
<organism evidence="2 3">
    <name type="scientific">Solanum tuberosum</name>
    <name type="common">Potato</name>
    <dbReference type="NCBI Taxonomy" id="4113"/>
    <lineage>
        <taxon>Eukaryota</taxon>
        <taxon>Viridiplantae</taxon>
        <taxon>Streptophyta</taxon>
        <taxon>Embryophyta</taxon>
        <taxon>Tracheophyta</taxon>
        <taxon>Spermatophyta</taxon>
        <taxon>Magnoliopsida</taxon>
        <taxon>eudicotyledons</taxon>
        <taxon>Gunneridae</taxon>
        <taxon>Pentapetalae</taxon>
        <taxon>asterids</taxon>
        <taxon>lamiids</taxon>
        <taxon>Solanales</taxon>
        <taxon>Solanaceae</taxon>
        <taxon>Solanoideae</taxon>
        <taxon>Solaneae</taxon>
        <taxon>Solanum</taxon>
    </lineage>
</organism>
<feature type="compositionally biased region" description="Basic and acidic residues" evidence="1">
    <location>
        <begin position="109"/>
        <end position="129"/>
    </location>
</feature>
<accession>M1D9N3</accession>
<dbReference type="PaxDb" id="4113-PGSC0003DMT400085512"/>
<sequence>MPHFLVVQGCWSGSLACDKLIQATKTLDIGLIRDEANVAAPHREPQVEVPPLGADLVADVEQMQAPLETKHESAPTTPVDNTVSDALFEDEMPPPASSRNAGKLPHSSRAYDDTEVGRVSKRERQETEAAQRASIIDEELWQQRIREVGVGASSSVSTTDGAVRINVSTTEVAETVDAGTTEGDPIVNPAGSMNPDPSAY</sequence>
<dbReference type="AlphaFoldDB" id="M1D9N3"/>
<evidence type="ECO:0000313" key="3">
    <source>
        <dbReference type="Proteomes" id="UP000011115"/>
    </source>
</evidence>
<dbReference type="InParanoid" id="M1D9N3"/>
<reference evidence="3" key="1">
    <citation type="journal article" date="2011" name="Nature">
        <title>Genome sequence and analysis of the tuber crop potato.</title>
        <authorList>
            <consortium name="The Potato Genome Sequencing Consortium"/>
        </authorList>
    </citation>
    <scope>NUCLEOTIDE SEQUENCE [LARGE SCALE GENOMIC DNA]</scope>
    <source>
        <strain evidence="3">cv. DM1-3 516 R44</strain>
    </source>
</reference>